<feature type="transmembrane region" description="Helical" evidence="8">
    <location>
        <begin position="573"/>
        <end position="595"/>
    </location>
</feature>
<evidence type="ECO:0000259" key="9">
    <source>
        <dbReference type="Pfam" id="PF07779"/>
    </source>
</evidence>
<dbReference type="InterPro" id="IPR012419">
    <property type="entry name" value="Cas1_AcylTrans_dom"/>
</dbReference>
<feature type="transmembrane region" description="Helical" evidence="8">
    <location>
        <begin position="247"/>
        <end position="269"/>
    </location>
</feature>
<keyword evidence="5 8" id="KW-1133">Transmembrane helix</keyword>
<evidence type="ECO:0000256" key="7">
    <source>
        <dbReference type="ARBA" id="ARBA00023180"/>
    </source>
</evidence>
<evidence type="ECO:0000313" key="10">
    <source>
        <dbReference type="EMBL" id="KDR17548.1"/>
    </source>
</evidence>
<dbReference type="Proteomes" id="UP000027135">
    <property type="component" value="Unassembled WGS sequence"/>
</dbReference>
<dbReference type="InParanoid" id="A0A067RF05"/>
<feature type="non-terminal residue" evidence="10">
    <location>
        <position position="1"/>
    </location>
</feature>
<comment type="subcellular location">
    <subcellularLocation>
        <location evidence="1">Membrane</location>
        <topology evidence="1">Multi-pass membrane protein</topology>
    </subcellularLocation>
</comment>
<dbReference type="AlphaFoldDB" id="A0A067RF05"/>
<accession>A0A067RF05</accession>
<protein>
    <submittedName>
        <fullName evidence="10">CAS1 domain-containing protein 1</fullName>
    </submittedName>
</protein>
<keyword evidence="4 8" id="KW-0812">Transmembrane</keyword>
<feature type="transmembrane region" description="Helical" evidence="8">
    <location>
        <begin position="447"/>
        <end position="465"/>
    </location>
</feature>
<dbReference type="GO" id="GO:0005975">
    <property type="term" value="P:carbohydrate metabolic process"/>
    <property type="evidence" value="ECO:0007669"/>
    <property type="project" value="UniProtKB-ARBA"/>
</dbReference>
<dbReference type="GO" id="GO:0016020">
    <property type="term" value="C:membrane"/>
    <property type="evidence" value="ECO:0007669"/>
    <property type="project" value="UniProtKB-SubCell"/>
</dbReference>
<feature type="transmembrane region" description="Helical" evidence="8">
    <location>
        <begin position="536"/>
        <end position="553"/>
    </location>
</feature>
<feature type="transmembrane region" description="Helical" evidence="8">
    <location>
        <begin position="397"/>
        <end position="414"/>
    </location>
</feature>
<sequence length="726" mass="83879">GIDSCKWLLSDGRYKGDQEWQPYGCMMHHYSQTDTRRCLRYLAFWGKHNHFVFIDQHHSDLSFGDSKLRLHVEFIWSPYVSKHMIDDFQNWKDKNEPPSMIVAGSATWSIKDSNASVLALQEYSLNLTHLIQAIDTISAKRSRVLWTLQEPVNTEKLHPARAMITNEQIDMYNKAAMEILQHSAAQLWSSSRLVAQGNLEESEDGIHLGPLALKHDTQVSNMYCNDHMNFNDGTCCSSAEPYTMLQVVTFAILGVSSVLSFVLVLRGWMKNWTGTAPVSYSPLTEAGKQQSPHESDMYTLVTSLARMGIIMAYFFLCDRTNFFMKENKYFSQVSFWLPFGYVFALGLFFTEDSRFTKVLHRDQTDEWKGWMQLVILIYHMTGASGILPIYMHIRVLVSAYLFLSGYGHFCYFWQRGDAGLVRFFQVLFRLNFMTVTLCLCMNRPYQFYYFVPLISFWFLMVYLVLALPPQVTAASSESNPLQYLYLVLKFVGLFSVITILYMSEVFFEKVFVTRPWKALFVTTDDDIHEWWFRWKLDRYSISYGMVFAVAYLLAQRYNFLDDNNHSNLFSPGIALSATLASIIGMGSYTTFSFLCRNKLECNEIHSYTVFVPIVSYIVLRNISGVLRTRYSSFFAWFGRISLELFISQYHIWLAADTHGVLVLVPGYPVLNVIITSFIFVCAAHEVHRLTYVLMPYAVPSDWKLVLRNALLFLGVLVPIGIHDGMF</sequence>
<evidence type="ECO:0000256" key="1">
    <source>
        <dbReference type="ARBA" id="ARBA00004141"/>
    </source>
</evidence>
<name>A0A067RF05_ZOONE</name>
<proteinExistence type="inferred from homology"/>
<feature type="transmembrane region" description="Helical" evidence="8">
    <location>
        <begin position="329"/>
        <end position="349"/>
    </location>
</feature>
<feature type="transmembrane region" description="Helical" evidence="8">
    <location>
        <begin position="369"/>
        <end position="390"/>
    </location>
</feature>
<comment type="similarity">
    <text evidence="2">Belongs to the PC-esterase family. CASD1 subfamily.</text>
</comment>
<evidence type="ECO:0000256" key="6">
    <source>
        <dbReference type="ARBA" id="ARBA00023136"/>
    </source>
</evidence>
<dbReference type="Pfam" id="PF07779">
    <property type="entry name" value="Cas1_AcylT"/>
    <property type="match status" value="1"/>
</dbReference>
<dbReference type="eggNOG" id="KOG1699">
    <property type="taxonomic scope" value="Eukaryota"/>
</dbReference>
<evidence type="ECO:0000256" key="2">
    <source>
        <dbReference type="ARBA" id="ARBA00010666"/>
    </source>
</evidence>
<gene>
    <name evidence="10" type="ORF">L798_08458</name>
</gene>
<dbReference type="PANTHER" id="PTHR13533:SF1">
    <property type="entry name" value="N-ACETYLNEURAMINATE 9-O-ACETYLTRANSFERASE"/>
    <property type="match status" value="1"/>
</dbReference>
<evidence type="ECO:0000313" key="11">
    <source>
        <dbReference type="Proteomes" id="UP000027135"/>
    </source>
</evidence>
<evidence type="ECO:0000256" key="3">
    <source>
        <dbReference type="ARBA" id="ARBA00022679"/>
    </source>
</evidence>
<keyword evidence="3" id="KW-0808">Transferase</keyword>
<evidence type="ECO:0000256" key="5">
    <source>
        <dbReference type="ARBA" id="ARBA00022989"/>
    </source>
</evidence>
<dbReference type="GO" id="GO:0016740">
    <property type="term" value="F:transferase activity"/>
    <property type="evidence" value="ECO:0007669"/>
    <property type="project" value="UniProtKB-KW"/>
</dbReference>
<organism evidence="10 11">
    <name type="scientific">Zootermopsis nevadensis</name>
    <name type="common">Dampwood termite</name>
    <dbReference type="NCBI Taxonomy" id="136037"/>
    <lineage>
        <taxon>Eukaryota</taxon>
        <taxon>Metazoa</taxon>
        <taxon>Ecdysozoa</taxon>
        <taxon>Arthropoda</taxon>
        <taxon>Hexapoda</taxon>
        <taxon>Insecta</taxon>
        <taxon>Pterygota</taxon>
        <taxon>Neoptera</taxon>
        <taxon>Polyneoptera</taxon>
        <taxon>Dictyoptera</taxon>
        <taxon>Blattodea</taxon>
        <taxon>Blattoidea</taxon>
        <taxon>Termitoidae</taxon>
        <taxon>Termopsidae</taxon>
        <taxon>Zootermopsis</taxon>
    </lineage>
</organism>
<feature type="transmembrane region" description="Helical" evidence="8">
    <location>
        <begin position="607"/>
        <end position="626"/>
    </location>
</feature>
<dbReference type="GO" id="GO:0005794">
    <property type="term" value="C:Golgi apparatus"/>
    <property type="evidence" value="ECO:0007669"/>
    <property type="project" value="UniProtKB-ARBA"/>
</dbReference>
<reference evidence="10 11" key="1">
    <citation type="journal article" date="2014" name="Nat. Commun.">
        <title>Molecular traces of alternative social organization in a termite genome.</title>
        <authorList>
            <person name="Terrapon N."/>
            <person name="Li C."/>
            <person name="Robertson H.M."/>
            <person name="Ji L."/>
            <person name="Meng X."/>
            <person name="Booth W."/>
            <person name="Chen Z."/>
            <person name="Childers C.P."/>
            <person name="Glastad K.M."/>
            <person name="Gokhale K."/>
            <person name="Gowin J."/>
            <person name="Gronenberg W."/>
            <person name="Hermansen R.A."/>
            <person name="Hu H."/>
            <person name="Hunt B.G."/>
            <person name="Huylmans A.K."/>
            <person name="Khalil S.M."/>
            <person name="Mitchell R.D."/>
            <person name="Munoz-Torres M.C."/>
            <person name="Mustard J.A."/>
            <person name="Pan H."/>
            <person name="Reese J.T."/>
            <person name="Scharf M.E."/>
            <person name="Sun F."/>
            <person name="Vogel H."/>
            <person name="Xiao J."/>
            <person name="Yang W."/>
            <person name="Yang Z."/>
            <person name="Yang Z."/>
            <person name="Zhou J."/>
            <person name="Zhu J."/>
            <person name="Brent C.S."/>
            <person name="Elsik C.G."/>
            <person name="Goodisman M.A."/>
            <person name="Liberles D.A."/>
            <person name="Roe R.M."/>
            <person name="Vargo E.L."/>
            <person name="Vilcinskas A."/>
            <person name="Wang J."/>
            <person name="Bornberg-Bauer E."/>
            <person name="Korb J."/>
            <person name="Zhang G."/>
            <person name="Liebig J."/>
        </authorList>
    </citation>
    <scope>NUCLEOTIDE SEQUENCE [LARGE SCALE GENOMIC DNA]</scope>
    <source>
        <tissue evidence="10">Whole organism</tissue>
    </source>
</reference>
<dbReference type="PANTHER" id="PTHR13533">
    <property type="entry name" value="N-ACETYLNEURAMINATE 9-O-ACETYLTRANSFERASE"/>
    <property type="match status" value="1"/>
</dbReference>
<keyword evidence="7" id="KW-0325">Glycoprotein</keyword>
<feature type="transmembrane region" description="Helical" evidence="8">
    <location>
        <begin position="485"/>
        <end position="507"/>
    </location>
</feature>
<keyword evidence="6 8" id="KW-0472">Membrane</keyword>
<dbReference type="OMA" id="WSAREWA"/>
<feature type="domain" description="Cas1p 10 TM acyl transferase" evidence="9">
    <location>
        <begin position="228"/>
        <end position="709"/>
    </location>
</feature>
<feature type="transmembrane region" description="Helical" evidence="8">
    <location>
        <begin position="420"/>
        <end position="440"/>
    </location>
</feature>
<evidence type="ECO:0000256" key="8">
    <source>
        <dbReference type="SAM" id="Phobius"/>
    </source>
</evidence>
<feature type="transmembrane region" description="Helical" evidence="8">
    <location>
        <begin position="297"/>
        <end position="317"/>
    </location>
</feature>
<feature type="transmembrane region" description="Helical" evidence="8">
    <location>
        <begin position="704"/>
        <end position="721"/>
    </location>
</feature>
<keyword evidence="11" id="KW-1185">Reference proteome</keyword>
<dbReference type="EMBL" id="KK852729">
    <property type="protein sequence ID" value="KDR17548.1"/>
    <property type="molecule type" value="Genomic_DNA"/>
</dbReference>
<feature type="transmembrane region" description="Helical" evidence="8">
    <location>
        <begin position="660"/>
        <end position="683"/>
    </location>
</feature>
<evidence type="ECO:0000256" key="4">
    <source>
        <dbReference type="ARBA" id="ARBA00022692"/>
    </source>
</evidence>
<dbReference type="FunCoup" id="A0A067RF05">
    <property type="interactions" value="525"/>
</dbReference>